<dbReference type="Proteomes" id="UP000019184">
    <property type="component" value="Unassembled WGS sequence"/>
</dbReference>
<feature type="coiled-coil region" evidence="1">
    <location>
        <begin position="217"/>
        <end position="260"/>
    </location>
</feature>
<keyword evidence="1" id="KW-0175">Coiled coil</keyword>
<evidence type="ECO:0000256" key="1">
    <source>
        <dbReference type="SAM" id="Coils"/>
    </source>
</evidence>
<evidence type="ECO:0000313" key="2">
    <source>
        <dbReference type="EMBL" id="CDH44332.1"/>
    </source>
</evidence>
<proteinExistence type="predicted"/>
<comment type="caution">
    <text evidence="2">The sequence shown here is derived from an EMBL/GenBank/DDBJ whole genome shotgun (WGS) entry which is preliminary data.</text>
</comment>
<protein>
    <submittedName>
        <fullName evidence="2">Uncharacterized protein</fullName>
    </submittedName>
</protein>
<reference evidence="2 3" key="1">
    <citation type="journal article" date="2014" name="ISME J.">
        <title>Candidatus Competibacter-lineage genomes retrieved from metagenomes reveal functional metabolic diversity.</title>
        <authorList>
            <person name="McIlroy S.J."/>
            <person name="Albertsen M."/>
            <person name="Andresen E.K."/>
            <person name="Saunders A.M."/>
            <person name="Kristiansen R."/>
            <person name="Stokholm-Bjerregaard M."/>
            <person name="Nielsen K.L."/>
            <person name="Nielsen P.H."/>
        </authorList>
    </citation>
    <scope>NUCLEOTIDE SEQUENCE [LARGE SCALE GENOMIC DNA]</scope>
    <source>
        <strain evidence="2 3">Run_B_J11</strain>
    </source>
</reference>
<keyword evidence="3" id="KW-1185">Reference proteome</keyword>
<organism evidence="2 3">
    <name type="scientific">Candidatus Contendobacter odensis Run_B_J11</name>
    <dbReference type="NCBI Taxonomy" id="1400861"/>
    <lineage>
        <taxon>Bacteria</taxon>
        <taxon>Pseudomonadati</taxon>
        <taxon>Pseudomonadota</taxon>
        <taxon>Gammaproteobacteria</taxon>
        <taxon>Candidatus Competibacteraceae</taxon>
        <taxon>Candidatus Contendibacter</taxon>
    </lineage>
</organism>
<dbReference type="RefSeq" id="WP_034431514.1">
    <property type="nucleotide sequence ID" value="NZ_CBTK010000070.1"/>
</dbReference>
<gene>
    <name evidence="2" type="ORF">BN874_1610006</name>
</gene>
<accession>A0A7U7GA77</accession>
<dbReference type="AlphaFoldDB" id="A0A7U7GA77"/>
<name>A0A7U7GA77_9GAMM</name>
<evidence type="ECO:0000313" key="3">
    <source>
        <dbReference type="Proteomes" id="UP000019184"/>
    </source>
</evidence>
<sequence>MHRGWLLFIGLTAFSPLVLGAEGDVGKLLDQRLNGENADQAKEEQVVIAKGKRLATLAEGNAVLKDLDTLQAAIEHWENQMKAILTSAEGRALASDSVSVEDFIQLQEAKRYPLSQVEGMRSQVKTMLTPIQAASDSSLYTPTEALMVEIRTAGKDAKGALIEYDRLQAKWRVLLQRSKGVQVSANAPTLVTAMDQVKEEQAKRDLEGQQIARNQALSESQKRLAEAEAKKVEVETRLKVQQIEDKSKALDEERERQKQGAARQRLVERATSKETISRFQPFLAPGERILRGDSCRFGHTDIHKGPVAYSDMLLCRTLQDVKRFVSQANGQHNDRPKWKSPTTEAEWVEMEKRLAEFKEYAEIWMEKGLLGK</sequence>
<dbReference type="EMBL" id="CBTK010000070">
    <property type="protein sequence ID" value="CDH44332.1"/>
    <property type="molecule type" value="Genomic_DNA"/>
</dbReference>